<name>A0ABP9LJX0_9GAMM</name>
<protein>
    <submittedName>
        <fullName evidence="3">Amidohydrolase</fullName>
    </submittedName>
</protein>
<dbReference type="Gene3D" id="3.10.310.70">
    <property type="match status" value="1"/>
</dbReference>
<dbReference type="InterPro" id="IPR011059">
    <property type="entry name" value="Metal-dep_hydrolase_composite"/>
</dbReference>
<feature type="domain" description="Amidohydrolase 3" evidence="2">
    <location>
        <begin position="73"/>
        <end position="550"/>
    </location>
</feature>
<gene>
    <name evidence="3" type="ORF">GCM10025759_23530</name>
</gene>
<dbReference type="CDD" id="cd01300">
    <property type="entry name" value="YtcJ_like"/>
    <property type="match status" value="1"/>
</dbReference>
<dbReference type="PANTHER" id="PTHR22642:SF2">
    <property type="entry name" value="PROTEIN LONG AFTER FAR-RED 3"/>
    <property type="match status" value="1"/>
</dbReference>
<dbReference type="Proteomes" id="UP001501083">
    <property type="component" value="Unassembled WGS sequence"/>
</dbReference>
<feature type="signal peptide" evidence="1">
    <location>
        <begin position="1"/>
        <end position="21"/>
    </location>
</feature>
<evidence type="ECO:0000313" key="4">
    <source>
        <dbReference type="Proteomes" id="UP001501083"/>
    </source>
</evidence>
<dbReference type="Gene3D" id="3.20.20.140">
    <property type="entry name" value="Metal-dependent hydrolases"/>
    <property type="match status" value="1"/>
</dbReference>
<dbReference type="InterPro" id="IPR013108">
    <property type="entry name" value="Amidohydro_3"/>
</dbReference>
<dbReference type="EMBL" id="BAABKY010000002">
    <property type="protein sequence ID" value="GAA5077499.1"/>
    <property type="molecule type" value="Genomic_DNA"/>
</dbReference>
<proteinExistence type="predicted"/>
<dbReference type="InterPro" id="IPR032466">
    <property type="entry name" value="Metal_Hydrolase"/>
</dbReference>
<organism evidence="3 4">
    <name type="scientific">Lysobacter panacisoli</name>
    <dbReference type="NCBI Taxonomy" id="1255263"/>
    <lineage>
        <taxon>Bacteria</taxon>
        <taxon>Pseudomonadati</taxon>
        <taxon>Pseudomonadota</taxon>
        <taxon>Gammaproteobacteria</taxon>
        <taxon>Lysobacterales</taxon>
        <taxon>Lysobacteraceae</taxon>
        <taxon>Lysobacter</taxon>
    </lineage>
</organism>
<dbReference type="SUPFAM" id="SSF51338">
    <property type="entry name" value="Composite domain of metallo-dependent hydrolases"/>
    <property type="match status" value="1"/>
</dbReference>
<dbReference type="SUPFAM" id="SSF51556">
    <property type="entry name" value="Metallo-dependent hydrolases"/>
    <property type="match status" value="1"/>
</dbReference>
<dbReference type="InterPro" id="IPR033932">
    <property type="entry name" value="YtcJ-like"/>
</dbReference>
<dbReference type="PANTHER" id="PTHR22642">
    <property type="entry name" value="IMIDAZOLONEPROPIONASE"/>
    <property type="match status" value="1"/>
</dbReference>
<keyword evidence="4" id="KW-1185">Reference proteome</keyword>
<keyword evidence="1" id="KW-0732">Signal</keyword>
<evidence type="ECO:0000259" key="2">
    <source>
        <dbReference type="Pfam" id="PF07969"/>
    </source>
</evidence>
<dbReference type="Pfam" id="PF07969">
    <property type="entry name" value="Amidohydro_3"/>
    <property type="match status" value="1"/>
</dbReference>
<dbReference type="RefSeq" id="WP_158984980.1">
    <property type="nucleotide sequence ID" value="NZ_BAABKY010000002.1"/>
</dbReference>
<evidence type="ECO:0000256" key="1">
    <source>
        <dbReference type="SAM" id="SignalP"/>
    </source>
</evidence>
<feature type="chain" id="PRO_5046185480" evidence="1">
    <location>
        <begin position="22"/>
        <end position="553"/>
    </location>
</feature>
<accession>A0ABP9LJX0</accession>
<dbReference type="Gene3D" id="2.30.40.10">
    <property type="entry name" value="Urease, subunit C, domain 1"/>
    <property type="match status" value="1"/>
</dbReference>
<evidence type="ECO:0000313" key="3">
    <source>
        <dbReference type="EMBL" id="GAA5077499.1"/>
    </source>
</evidence>
<sequence>MRKLALAVSAALVAMSGTAFAAKVTVLSAAKIHTLDTAHPAAQAMAYDDGGRILALGDTATLLRSYPKAQRLDLGAATVIPGLIDAHAHVAGLGMTMLSADLVGAQSKEEVLQRLQAFAKQLPDGAWLIGRGWDQNDWPEKRFPSAADLDAAFPDRPVWLERIDGHAGWANTAAMRAVTRDLSGEWQPDGGRIERGASKRPTGIFVDGAMALVDQARPPLDEATAERALSLGMQAAVEHGLTGVHDAGVSLAELKRYQRLADRGAMPLRITAMADGNGEALASLCSTGLYRHKSGRLQMRTVKLYADGALGSRGAAMLQEYSDDHGNLGLMVMSPEQIAVAVDKAKRCGVQVATHAIGDRGNRVVLEIYAKALGNDAATDHRWRIEHAQVLSKQDLPRLAQLHVIASMQPTHATSDMPWAEDRVGAERIIGAYAWRRLRDSGARLALGSDFPVESVDPRFGLYAAATRTDAQGLPAGGWYPQEKLTAFEALRGFTLDAAYAGFAEAEVGSLEAGKRADFVVLTQDPLGIDPGKLRDVTVQATYVDGKAVYTAK</sequence>
<reference evidence="4" key="1">
    <citation type="journal article" date="2019" name="Int. J. Syst. Evol. Microbiol.">
        <title>The Global Catalogue of Microorganisms (GCM) 10K type strain sequencing project: providing services to taxonomists for standard genome sequencing and annotation.</title>
        <authorList>
            <consortium name="The Broad Institute Genomics Platform"/>
            <consortium name="The Broad Institute Genome Sequencing Center for Infectious Disease"/>
            <person name="Wu L."/>
            <person name="Ma J."/>
        </authorList>
    </citation>
    <scope>NUCLEOTIDE SEQUENCE [LARGE SCALE GENOMIC DNA]</scope>
    <source>
        <strain evidence="4">JCM 19212</strain>
    </source>
</reference>
<comment type="caution">
    <text evidence="3">The sequence shown here is derived from an EMBL/GenBank/DDBJ whole genome shotgun (WGS) entry which is preliminary data.</text>
</comment>